<dbReference type="SUPFAM" id="SSF56349">
    <property type="entry name" value="DNA breaking-rejoining enzymes"/>
    <property type="match status" value="1"/>
</dbReference>
<dbReference type="InterPro" id="IPR013762">
    <property type="entry name" value="Integrase-like_cat_sf"/>
</dbReference>
<dbReference type="Gene3D" id="1.10.443.10">
    <property type="entry name" value="Intergrase catalytic core"/>
    <property type="match status" value="1"/>
</dbReference>
<evidence type="ECO:0000259" key="2">
    <source>
        <dbReference type="PROSITE" id="PS51898"/>
    </source>
</evidence>
<keyword evidence="1" id="KW-0233">DNA recombination</keyword>
<dbReference type="RefSeq" id="WP_257960046.1">
    <property type="nucleotide sequence ID" value="NZ_CP102780.1"/>
</dbReference>
<organism evidence="3 4">
    <name type="scientific">Pandoraea commovens</name>
    <dbReference type="NCBI Taxonomy" id="2508289"/>
    <lineage>
        <taxon>Bacteria</taxon>
        <taxon>Pseudomonadati</taxon>
        <taxon>Pseudomonadota</taxon>
        <taxon>Betaproteobacteria</taxon>
        <taxon>Burkholderiales</taxon>
        <taxon>Burkholderiaceae</taxon>
        <taxon>Pandoraea</taxon>
    </lineage>
</organism>
<sequence>MRRSEICHIRREYVDLLHGVVHLPDTKNGTSRDVPLSPWARETLRQYLAGRPQRGPIFSVSPGAATRAFIRARTRARARYEALCRSLGRRANPQFFSDLRLHDLRHEATSVLAPIFQLHELAKISGHKSTRMLLRYYHPDGRELARKIARSPLGRKQAARIRSERGTVED</sequence>
<dbReference type="Pfam" id="PF00589">
    <property type="entry name" value="Phage_integrase"/>
    <property type="match status" value="1"/>
</dbReference>
<feature type="domain" description="Tyr recombinase" evidence="2">
    <location>
        <begin position="1"/>
        <end position="149"/>
    </location>
</feature>
<evidence type="ECO:0000313" key="4">
    <source>
        <dbReference type="Proteomes" id="UP001058980"/>
    </source>
</evidence>
<keyword evidence="4" id="KW-1185">Reference proteome</keyword>
<evidence type="ECO:0000256" key="1">
    <source>
        <dbReference type="ARBA" id="ARBA00023172"/>
    </source>
</evidence>
<reference evidence="3" key="1">
    <citation type="submission" date="2022-08" db="EMBL/GenBank/DDBJ databases">
        <title>Multi-unit outbreak of Pandoraea commovens among non-cystic fibrosis intensive care patients from 2019 to 2021 in Berlin, Germany.</title>
        <authorList>
            <person name="Menzel P."/>
        </authorList>
    </citation>
    <scope>NUCLEOTIDE SEQUENCE</scope>
    <source>
        <strain evidence="3">LB-19-202-79</strain>
    </source>
</reference>
<dbReference type="EMBL" id="CP102780">
    <property type="protein sequence ID" value="UVA82033.1"/>
    <property type="molecule type" value="Genomic_DNA"/>
</dbReference>
<gene>
    <name evidence="3" type="ORF">NTU39_05680</name>
</gene>
<proteinExistence type="predicted"/>
<dbReference type="InterPro" id="IPR002104">
    <property type="entry name" value="Integrase_catalytic"/>
</dbReference>
<dbReference type="InterPro" id="IPR011010">
    <property type="entry name" value="DNA_brk_join_enz"/>
</dbReference>
<accession>A0ABY5QPF3</accession>
<name>A0ABY5QPF3_9BURK</name>
<dbReference type="PROSITE" id="PS51898">
    <property type="entry name" value="TYR_RECOMBINASE"/>
    <property type="match status" value="1"/>
</dbReference>
<protein>
    <submittedName>
        <fullName evidence="3">Tyrosine-type recombinase/integrase</fullName>
    </submittedName>
</protein>
<dbReference type="Proteomes" id="UP001058980">
    <property type="component" value="Chromosome"/>
</dbReference>
<evidence type="ECO:0000313" key="3">
    <source>
        <dbReference type="EMBL" id="UVA82033.1"/>
    </source>
</evidence>